<comment type="caution">
    <text evidence="2">The sequence shown here is derived from an EMBL/GenBank/DDBJ whole genome shotgun (WGS) entry which is preliminary data.</text>
</comment>
<protein>
    <submittedName>
        <fullName evidence="2">Uncharacterized protein</fullName>
    </submittedName>
</protein>
<name>A0AAV1XJB9_LUPLU</name>
<keyword evidence="3" id="KW-1185">Reference proteome</keyword>
<evidence type="ECO:0000313" key="2">
    <source>
        <dbReference type="EMBL" id="CAL0321242.1"/>
    </source>
</evidence>
<accession>A0AAV1XJB9</accession>
<reference evidence="2 3" key="1">
    <citation type="submission" date="2024-03" db="EMBL/GenBank/DDBJ databases">
        <authorList>
            <person name="Martinez-Hernandez J."/>
        </authorList>
    </citation>
    <scope>NUCLEOTIDE SEQUENCE [LARGE SCALE GENOMIC DNA]</scope>
</reference>
<dbReference type="Proteomes" id="UP001497480">
    <property type="component" value="Unassembled WGS sequence"/>
</dbReference>
<dbReference type="EMBL" id="CAXHTB010000015">
    <property type="protein sequence ID" value="CAL0321242.1"/>
    <property type="molecule type" value="Genomic_DNA"/>
</dbReference>
<evidence type="ECO:0000313" key="3">
    <source>
        <dbReference type="Proteomes" id="UP001497480"/>
    </source>
</evidence>
<feature type="region of interest" description="Disordered" evidence="1">
    <location>
        <begin position="1"/>
        <end position="29"/>
    </location>
</feature>
<proteinExistence type="predicted"/>
<evidence type="ECO:0000256" key="1">
    <source>
        <dbReference type="SAM" id="MobiDB-lite"/>
    </source>
</evidence>
<sequence length="95" mass="10406">MDLPKHRNARATSLRDATESSRMEGTGSLDSLEWTKIEPISRYVSNANLDFLLEAEQVVAECIPLEARSMRQCIGGLRADVDRSSGSSSEDCVSS</sequence>
<organism evidence="2 3">
    <name type="scientific">Lupinus luteus</name>
    <name type="common">European yellow lupine</name>
    <dbReference type="NCBI Taxonomy" id="3873"/>
    <lineage>
        <taxon>Eukaryota</taxon>
        <taxon>Viridiplantae</taxon>
        <taxon>Streptophyta</taxon>
        <taxon>Embryophyta</taxon>
        <taxon>Tracheophyta</taxon>
        <taxon>Spermatophyta</taxon>
        <taxon>Magnoliopsida</taxon>
        <taxon>eudicotyledons</taxon>
        <taxon>Gunneridae</taxon>
        <taxon>Pentapetalae</taxon>
        <taxon>rosids</taxon>
        <taxon>fabids</taxon>
        <taxon>Fabales</taxon>
        <taxon>Fabaceae</taxon>
        <taxon>Papilionoideae</taxon>
        <taxon>50 kb inversion clade</taxon>
        <taxon>genistoids sensu lato</taxon>
        <taxon>core genistoids</taxon>
        <taxon>Genisteae</taxon>
        <taxon>Lupinus</taxon>
    </lineage>
</organism>
<gene>
    <name evidence="2" type="ORF">LLUT_LOCUS22302</name>
</gene>
<dbReference type="AlphaFoldDB" id="A0AAV1XJB9"/>